<gene>
    <name evidence="2" type="ORF">D641_0105430</name>
</gene>
<feature type="region of interest" description="Disordered" evidence="1">
    <location>
        <begin position="1"/>
        <end position="42"/>
    </location>
</feature>
<dbReference type="HOGENOM" id="CLU_043768_0_0_11"/>
<evidence type="ECO:0000256" key="1">
    <source>
        <dbReference type="SAM" id="MobiDB-lite"/>
    </source>
</evidence>
<dbReference type="SUPFAM" id="SSF48208">
    <property type="entry name" value="Six-hairpin glycosidases"/>
    <property type="match status" value="1"/>
</dbReference>
<dbReference type="PROSITE" id="PS51318">
    <property type="entry name" value="TAT"/>
    <property type="match status" value="1"/>
</dbReference>
<dbReference type="AlphaFoldDB" id="A0A022KWN4"/>
<dbReference type="Proteomes" id="UP000019754">
    <property type="component" value="Unassembled WGS sequence"/>
</dbReference>
<dbReference type="PANTHER" id="PTHR31616:SF0">
    <property type="entry name" value="GLUCAN 1,4-ALPHA-GLUCOSIDASE"/>
    <property type="match status" value="1"/>
</dbReference>
<reference evidence="2 3" key="1">
    <citation type="journal article" date="2013" name="Genome Announc.">
        <title>Draft genome sequence of an Actinobacterium, Brachybacterium muris strain UCD-AY4.</title>
        <authorList>
            <person name="Lo J.R."/>
            <person name="Lang J.M."/>
            <person name="Darling A.E."/>
            <person name="Eisen J.A."/>
            <person name="Coil D.A."/>
        </authorList>
    </citation>
    <scope>NUCLEOTIDE SEQUENCE [LARGE SCALE GENOMIC DNA]</scope>
    <source>
        <strain evidence="2 3">UCD-AY4</strain>
    </source>
</reference>
<dbReference type="GO" id="GO:0005975">
    <property type="term" value="P:carbohydrate metabolic process"/>
    <property type="evidence" value="ECO:0007669"/>
    <property type="project" value="InterPro"/>
</dbReference>
<keyword evidence="3" id="KW-1185">Reference proteome</keyword>
<dbReference type="EMBL" id="AORC01000005">
    <property type="protein sequence ID" value="EYT50224.1"/>
    <property type="molecule type" value="Genomic_DNA"/>
</dbReference>
<dbReference type="PANTHER" id="PTHR31616">
    <property type="entry name" value="TREHALASE"/>
    <property type="match status" value="1"/>
</dbReference>
<name>A0A022KWN4_9MICO</name>
<dbReference type="InterPro" id="IPR008928">
    <property type="entry name" value="6-hairpin_glycosidase_sf"/>
</dbReference>
<dbReference type="STRING" id="1249481.D641_0105430"/>
<evidence type="ECO:0000313" key="3">
    <source>
        <dbReference type="Proteomes" id="UP000019754"/>
    </source>
</evidence>
<organism evidence="2 3">
    <name type="scientific">Brachybacterium muris UCD-AY4</name>
    <dbReference type="NCBI Taxonomy" id="1249481"/>
    <lineage>
        <taxon>Bacteria</taxon>
        <taxon>Bacillati</taxon>
        <taxon>Actinomycetota</taxon>
        <taxon>Actinomycetes</taxon>
        <taxon>Micrococcales</taxon>
        <taxon>Dermabacteraceae</taxon>
        <taxon>Brachybacterium</taxon>
    </lineage>
</organism>
<evidence type="ECO:0000313" key="2">
    <source>
        <dbReference type="EMBL" id="EYT50224.1"/>
    </source>
</evidence>
<comment type="caution">
    <text evidence="2">The sequence shown here is derived from an EMBL/GenBank/DDBJ whole genome shotgun (WGS) entry which is preliminary data.</text>
</comment>
<dbReference type="RefSeq" id="WP_017822790.1">
    <property type="nucleotide sequence ID" value="NZ_AORC01000005.1"/>
</dbReference>
<dbReference type="InterPro" id="IPR012341">
    <property type="entry name" value="6hp_glycosidase-like_sf"/>
</dbReference>
<keyword evidence="2" id="KW-0378">Hydrolase</keyword>
<dbReference type="Gene3D" id="1.50.10.10">
    <property type="match status" value="2"/>
</dbReference>
<feature type="compositionally biased region" description="Polar residues" evidence="1">
    <location>
        <begin position="1"/>
        <end position="10"/>
    </location>
</feature>
<proteinExistence type="predicted"/>
<sequence length="488" mass="51218">MHQASITASPATEDPLSSDAPHHDPQGRPRTPSSGGAGRHAPSRRAVLWGTGALGAAGLLGTGAGVLGSARAGTDPRTVIGLWSQTVAFDGAGERVLVGVKESRPSVTGGAAPGAPVARGGGVPAVDLQPGTRLVRGIPPSAPVARSAEEYMAEAEDWLSTVPAELRDLASTALLDLWVLSEALPAPVAGWSRSWRYVWPRDAAFCAVAFARVGLMDRALTTLQHLQSLQGEDGWFEARYDLATGHSPDRRTRQFDGTGLLLWATGEVLASAASAEREELAASLAALVERSGPLLLQTTGNGCSLPPAGPDYWELPEKQVTLWTMATTLRGLRTAADLTSEQAFTDAAQHFTTLLRGSFGAHGYQRYRTGGGADSALALFDATGMHDVIPSRQLRSLRSDLARPGGGIAPGASWRQDGVSWTPSTSLLALGLARSGEHEQATEVLRWLSDHRTDAGSLPEKVLFDGRPAEVAPLAWTAANVLLAIDAL</sequence>
<dbReference type="GO" id="GO:0004553">
    <property type="term" value="F:hydrolase activity, hydrolyzing O-glycosyl compounds"/>
    <property type="evidence" value="ECO:0007669"/>
    <property type="project" value="TreeGrafter"/>
</dbReference>
<protein>
    <submittedName>
        <fullName evidence="2">Glycoside hydrolase family 15</fullName>
    </submittedName>
</protein>
<accession>A0A022KWN4</accession>
<dbReference type="InterPro" id="IPR006311">
    <property type="entry name" value="TAT_signal"/>
</dbReference>